<gene>
    <name evidence="2" type="ORF">ARALYDRAFT_672657</name>
</gene>
<dbReference type="PANTHER" id="PTHR31672:SF13">
    <property type="entry name" value="F-BOX PROTEIN CPR30-LIKE"/>
    <property type="match status" value="1"/>
</dbReference>
<evidence type="ECO:0000313" key="3">
    <source>
        <dbReference type="Proteomes" id="UP000008694"/>
    </source>
</evidence>
<reference evidence="3" key="1">
    <citation type="journal article" date="2011" name="Nat. Genet.">
        <title>The Arabidopsis lyrata genome sequence and the basis of rapid genome size change.</title>
        <authorList>
            <person name="Hu T.T."/>
            <person name="Pattyn P."/>
            <person name="Bakker E.G."/>
            <person name="Cao J."/>
            <person name="Cheng J.-F."/>
            <person name="Clark R.M."/>
            <person name="Fahlgren N."/>
            <person name="Fawcett J.A."/>
            <person name="Grimwood J."/>
            <person name="Gundlach H."/>
            <person name="Haberer G."/>
            <person name="Hollister J.D."/>
            <person name="Ossowski S."/>
            <person name="Ottilar R.P."/>
            <person name="Salamov A.A."/>
            <person name="Schneeberger K."/>
            <person name="Spannagl M."/>
            <person name="Wang X."/>
            <person name="Yang L."/>
            <person name="Nasrallah M.E."/>
            <person name="Bergelson J."/>
            <person name="Carrington J.C."/>
            <person name="Gaut B.S."/>
            <person name="Schmutz J."/>
            <person name="Mayer K.F.X."/>
            <person name="Van de Peer Y."/>
            <person name="Grigoriev I.V."/>
            <person name="Nordborg M."/>
            <person name="Weigel D."/>
            <person name="Guo Y.-L."/>
        </authorList>
    </citation>
    <scope>NUCLEOTIDE SEQUENCE [LARGE SCALE GENOMIC DNA]</scope>
    <source>
        <strain evidence="3">cv. MN47</strain>
    </source>
</reference>
<dbReference type="Proteomes" id="UP000008694">
    <property type="component" value="Unassembled WGS sequence"/>
</dbReference>
<dbReference type="Gene3D" id="1.20.1280.50">
    <property type="match status" value="1"/>
</dbReference>
<dbReference type="CDD" id="cd22157">
    <property type="entry name" value="F-box_AtFBW1-like"/>
    <property type="match status" value="1"/>
</dbReference>
<dbReference type="SUPFAM" id="SSF81383">
    <property type="entry name" value="F-box domain"/>
    <property type="match status" value="1"/>
</dbReference>
<protein>
    <submittedName>
        <fullName evidence="2">Predicted protein</fullName>
    </submittedName>
</protein>
<dbReference type="InterPro" id="IPR050796">
    <property type="entry name" value="SCF_F-box_component"/>
</dbReference>
<dbReference type="NCBIfam" id="TIGR01640">
    <property type="entry name" value="F_box_assoc_1"/>
    <property type="match status" value="1"/>
</dbReference>
<organism evidence="3">
    <name type="scientific">Arabidopsis lyrata subsp. lyrata</name>
    <name type="common">Lyre-leaved rock-cress</name>
    <dbReference type="NCBI Taxonomy" id="81972"/>
    <lineage>
        <taxon>Eukaryota</taxon>
        <taxon>Viridiplantae</taxon>
        <taxon>Streptophyta</taxon>
        <taxon>Embryophyta</taxon>
        <taxon>Tracheophyta</taxon>
        <taxon>Spermatophyta</taxon>
        <taxon>Magnoliopsida</taxon>
        <taxon>eudicotyledons</taxon>
        <taxon>Gunneridae</taxon>
        <taxon>Pentapetalae</taxon>
        <taxon>rosids</taxon>
        <taxon>malvids</taxon>
        <taxon>Brassicales</taxon>
        <taxon>Brassicaceae</taxon>
        <taxon>Camelineae</taxon>
        <taxon>Arabidopsis</taxon>
    </lineage>
</organism>
<evidence type="ECO:0000313" key="2">
    <source>
        <dbReference type="EMBL" id="EFH61480.1"/>
    </source>
</evidence>
<dbReference type="Pfam" id="PF07734">
    <property type="entry name" value="FBA_1"/>
    <property type="match status" value="1"/>
</dbReference>
<dbReference type="InterPro" id="IPR001810">
    <property type="entry name" value="F-box_dom"/>
</dbReference>
<dbReference type="Pfam" id="PF00646">
    <property type="entry name" value="F-box"/>
    <property type="match status" value="1"/>
</dbReference>
<dbReference type="InterPro" id="IPR017451">
    <property type="entry name" value="F-box-assoc_interact_dom"/>
</dbReference>
<dbReference type="Gramene" id="Al_scaffold_0003_1854">
    <property type="protein sequence ID" value="Al_scaffold_0003_1854"/>
    <property type="gene ID" value="Al_scaffold_0003_1854"/>
</dbReference>
<dbReference type="HOGENOM" id="CLU_034692_0_0_1"/>
<evidence type="ECO:0000259" key="1">
    <source>
        <dbReference type="PROSITE" id="PS50181"/>
    </source>
</evidence>
<dbReference type="AlphaFoldDB" id="D7L7A9"/>
<dbReference type="STRING" id="81972.D7L7A9"/>
<accession>D7L7A9</accession>
<dbReference type="EMBL" id="GL348715">
    <property type="protein sequence ID" value="EFH61480.1"/>
    <property type="molecule type" value="Genomic_DNA"/>
</dbReference>
<dbReference type="PANTHER" id="PTHR31672">
    <property type="entry name" value="BNACNNG10540D PROTEIN"/>
    <property type="match status" value="1"/>
</dbReference>
<dbReference type="OrthoDB" id="1093300at2759"/>
<dbReference type="InterPro" id="IPR006527">
    <property type="entry name" value="F-box-assoc_dom_typ1"/>
</dbReference>
<name>D7L7A9_ARALL</name>
<keyword evidence="3" id="KW-1185">Reference proteome</keyword>
<dbReference type="InterPro" id="IPR036047">
    <property type="entry name" value="F-box-like_dom_sf"/>
</dbReference>
<sequence length="393" mass="45511">MMSDLPSDLAEEVLSRLPVTSLRGFRAACKKWNTLSKERSFTRKHLAQAKAAAAREFMVVMVMNSRVYLMGINLHGVHESVDPSINHQGKLVSLNDSDRVDISRVYHCDGLLLCIAKNYSRFVVWNPYSCKTLWLQPRSPHPRLDWYTYAIGYEKRKSCRNYKVLRFVDLAETEFVKYEIYELKSNSLRVLDVTSDWKIEIYARGVSLKGNTYWFATDKFPEISNNVRHSVDFLICFNFTSERFGPRLPLPFFSLNGDTVSLSSVREEQLAVLFQRGDNLKMEIWVTTKIEPEVVLWSKLFLAVDMQPLTDFPFLYTDASFIIDEEKKVVVVFDKDKDVMNTTRNTAYIIGEDGYYKEVDLGKSTDEFQYPLMCSYVPSSAEIKQGNKRKKNV</sequence>
<proteinExistence type="predicted"/>
<dbReference type="SMART" id="SM00256">
    <property type="entry name" value="FBOX"/>
    <property type="match status" value="1"/>
</dbReference>
<feature type="domain" description="F-box" evidence="1">
    <location>
        <begin position="1"/>
        <end position="45"/>
    </location>
</feature>
<dbReference type="KEGG" id="aly:9321287"/>
<dbReference type="PROSITE" id="PS50181">
    <property type="entry name" value="FBOX"/>
    <property type="match status" value="1"/>
</dbReference>